<dbReference type="HOGENOM" id="CLU_3231623_0_0_9"/>
<evidence type="ECO:0000313" key="1">
    <source>
        <dbReference type="EMBL" id="ACO85017.1"/>
    </source>
</evidence>
<dbReference type="Proteomes" id="UP000001374">
    <property type="component" value="Chromosome"/>
</dbReference>
<sequence length="43" mass="5075">MKDIFMKARIKQNSNSRSIKNNSSKTFLFSIYCFFTSQKCCEV</sequence>
<protein>
    <submittedName>
        <fullName evidence="1">Uncharacterized protein</fullName>
    </submittedName>
</protein>
<evidence type="ECO:0000313" key="2">
    <source>
        <dbReference type="Proteomes" id="UP000001374"/>
    </source>
</evidence>
<organism evidence="1 2">
    <name type="scientific">Clostridium botulinum (strain Kyoto / Type A2)</name>
    <dbReference type="NCBI Taxonomy" id="536232"/>
    <lineage>
        <taxon>Bacteria</taxon>
        <taxon>Bacillati</taxon>
        <taxon>Bacillota</taxon>
        <taxon>Clostridia</taxon>
        <taxon>Eubacteriales</taxon>
        <taxon>Clostridiaceae</taxon>
        <taxon>Clostridium</taxon>
    </lineage>
</organism>
<dbReference type="EMBL" id="CP001581">
    <property type="protein sequence ID" value="ACO85017.1"/>
    <property type="molecule type" value="Genomic_DNA"/>
</dbReference>
<reference evidence="1 2" key="1">
    <citation type="submission" date="2008-10" db="EMBL/GenBank/DDBJ databases">
        <title>Genome sequence of Clostridium botulinum A2 Kyoto.</title>
        <authorList>
            <person name="Shrivastava S."/>
            <person name="Brinkac L.M."/>
            <person name="Brown J.L."/>
            <person name="Bruce D."/>
            <person name="Detter C.C."/>
            <person name="Johnson E.A."/>
            <person name="Munk C.A."/>
            <person name="Smith L.A."/>
            <person name="Smith T.J."/>
            <person name="Sutton G."/>
            <person name="Brettin T.S."/>
        </authorList>
    </citation>
    <scope>NUCLEOTIDE SEQUENCE [LARGE SCALE GENOMIC DNA]</scope>
    <source>
        <strain evidence="2">Kyoto / Type A2</strain>
    </source>
</reference>
<accession>C1FUI4</accession>
<gene>
    <name evidence="1" type="ordered locus">CLM_0902</name>
</gene>
<dbReference type="KEGG" id="cby:CLM_0902"/>
<name>C1FUI4_CLOBJ</name>
<proteinExistence type="predicted"/>
<dbReference type="AlphaFoldDB" id="C1FUI4"/>